<dbReference type="GO" id="GO:0006400">
    <property type="term" value="P:tRNA modification"/>
    <property type="evidence" value="ECO:0007669"/>
    <property type="project" value="TreeGrafter"/>
</dbReference>
<dbReference type="EC" id="2.5.1.75" evidence="10"/>
<evidence type="ECO:0000256" key="1">
    <source>
        <dbReference type="ARBA" id="ARBA00001946"/>
    </source>
</evidence>
<protein>
    <recommendedName>
        <fullName evidence="10">tRNA dimethylallyltransferase</fullName>
        <ecNumber evidence="10">2.5.1.75</ecNumber>
    </recommendedName>
    <alternativeName>
        <fullName evidence="10">Dimethylallyl diphosphate:tRNA dimethylallyltransferase</fullName>
        <shortName evidence="10">DMAPP:tRNA dimethylallyltransferase</shortName>
        <shortName evidence="10">DMATase</shortName>
    </alternativeName>
    <alternativeName>
        <fullName evidence="10">Isopentenyl-diphosphate:tRNA isopentenyltransferase</fullName>
        <shortName evidence="10">IPP transferase</shortName>
        <shortName evidence="10">IPPT</shortName>
        <shortName evidence="10">IPTase</shortName>
    </alternativeName>
</protein>
<dbReference type="AlphaFoldDB" id="A0AAT9G764"/>
<feature type="region of interest" description="Interaction with substrate tRNA" evidence="10">
    <location>
        <begin position="155"/>
        <end position="159"/>
    </location>
</feature>
<evidence type="ECO:0000256" key="13">
    <source>
        <dbReference type="RuleBase" id="RU003785"/>
    </source>
</evidence>
<keyword evidence="7 10" id="KW-0067">ATP-binding</keyword>
<keyword evidence="4 10" id="KW-0808">Transferase</keyword>
<dbReference type="GO" id="GO:0052381">
    <property type="term" value="F:tRNA dimethylallyltransferase activity"/>
    <property type="evidence" value="ECO:0007669"/>
    <property type="project" value="UniProtKB-UniRule"/>
</dbReference>
<dbReference type="SUPFAM" id="SSF52540">
    <property type="entry name" value="P-loop containing nucleoside triphosphate hydrolases"/>
    <property type="match status" value="2"/>
</dbReference>
<dbReference type="PANTHER" id="PTHR11088:SF60">
    <property type="entry name" value="TRNA DIMETHYLALLYLTRANSFERASE"/>
    <property type="match status" value="1"/>
</dbReference>
<evidence type="ECO:0000256" key="11">
    <source>
        <dbReference type="RuleBase" id="RU003783"/>
    </source>
</evidence>
<evidence type="ECO:0000256" key="4">
    <source>
        <dbReference type="ARBA" id="ARBA00022679"/>
    </source>
</evidence>
<evidence type="ECO:0000256" key="9">
    <source>
        <dbReference type="ARBA" id="ARBA00049563"/>
    </source>
</evidence>
<feature type="site" description="Interaction with substrate tRNA" evidence="10">
    <location>
        <position position="97"/>
    </location>
</feature>
<feature type="binding site" evidence="10">
    <location>
        <begin position="6"/>
        <end position="13"/>
    </location>
    <ligand>
        <name>ATP</name>
        <dbReference type="ChEBI" id="CHEBI:30616"/>
    </ligand>
</feature>
<comment type="similarity">
    <text evidence="3 10 13">Belongs to the IPP transferase family.</text>
</comment>
<evidence type="ECO:0000256" key="3">
    <source>
        <dbReference type="ARBA" id="ARBA00005842"/>
    </source>
</evidence>
<evidence type="ECO:0000256" key="12">
    <source>
        <dbReference type="RuleBase" id="RU003784"/>
    </source>
</evidence>
<sequence>MLVICGPTASGKSYLAHYLAKIYNGEIVNCDSMQIYRQIPIITASPSQIYRNEIPYHLYNFLSIEQEFSVIQYVNHALEKITDIRSRGKLPIIVGGTGLYINSLLFGYNEIPTISPEIRQYVRELHSKIGSTQFFYKLKELDNLAVQKLNEHDTQRVIRAYEVFMETGQSIFAFQSLQNKSILPAFDFKVIFLHPKREFLYQTCNTRLENLFNEGAIEEVAQIKKDFPDIYSSAIKTIGLREILCYLNNEITLQNAINLAQIKTRQYAKRQITWFKNQIKDKVTLEYSNNQQFEELIIDLSMIL</sequence>
<evidence type="ECO:0000256" key="8">
    <source>
        <dbReference type="ARBA" id="ARBA00022842"/>
    </source>
</evidence>
<keyword evidence="6 10" id="KW-0547">Nucleotide-binding</keyword>
<keyword evidence="8 10" id="KW-0460">Magnesium</keyword>
<evidence type="ECO:0000256" key="5">
    <source>
        <dbReference type="ARBA" id="ARBA00022694"/>
    </source>
</evidence>
<evidence type="ECO:0000313" key="14">
    <source>
        <dbReference type="EMBL" id="BFD45662.1"/>
    </source>
</evidence>
<dbReference type="HAMAP" id="MF_00185">
    <property type="entry name" value="IPP_trans"/>
    <property type="match status" value="1"/>
</dbReference>
<comment type="caution">
    <text evidence="10">Lacks conserved residue(s) required for the propagation of feature annotation.</text>
</comment>
<name>A0AAT9G764_9RICK</name>
<evidence type="ECO:0000256" key="6">
    <source>
        <dbReference type="ARBA" id="ARBA00022741"/>
    </source>
</evidence>
<dbReference type="Pfam" id="PF01715">
    <property type="entry name" value="IPPT"/>
    <property type="match status" value="1"/>
</dbReference>
<evidence type="ECO:0000256" key="10">
    <source>
        <dbReference type="HAMAP-Rule" id="MF_00185"/>
    </source>
</evidence>
<dbReference type="PANTHER" id="PTHR11088">
    <property type="entry name" value="TRNA DIMETHYLALLYLTRANSFERASE"/>
    <property type="match status" value="1"/>
</dbReference>
<comment type="function">
    <text evidence="2 10 12">Catalyzes the transfer of a dimethylallyl group onto the adenine at position 37 in tRNAs that read codons beginning with uridine, leading to the formation of N6-(dimethylallyl)adenosine (i(6)A).</text>
</comment>
<organism evidence="14">
    <name type="scientific">Candidatus Tisiphia endosymbiont of Sergentomyia squamirostris</name>
    <dbReference type="NCBI Taxonomy" id="3113639"/>
    <lineage>
        <taxon>Bacteria</taxon>
        <taxon>Pseudomonadati</taxon>
        <taxon>Pseudomonadota</taxon>
        <taxon>Alphaproteobacteria</taxon>
        <taxon>Rickettsiales</taxon>
        <taxon>Rickettsiaceae</taxon>
        <taxon>Rickettsieae</taxon>
        <taxon>Candidatus Tisiphia</taxon>
    </lineage>
</organism>
<comment type="cofactor">
    <cofactor evidence="1 10">
        <name>Mg(2+)</name>
        <dbReference type="ChEBI" id="CHEBI:18420"/>
    </cofactor>
</comment>
<feature type="region of interest" description="Interaction with substrate tRNA" evidence="10">
    <location>
        <begin position="31"/>
        <end position="34"/>
    </location>
</feature>
<comment type="subunit">
    <text evidence="10">Monomer.</text>
</comment>
<feature type="site" description="Interaction with substrate tRNA" evidence="10">
    <location>
        <position position="119"/>
    </location>
</feature>
<gene>
    <name evidence="10 14" type="primary">miaA</name>
    <name evidence="14" type="ORF">DMENIID0002_03080</name>
</gene>
<keyword evidence="5 10" id="KW-0819">tRNA processing</keyword>
<feature type="binding site" evidence="10">
    <location>
        <begin position="8"/>
        <end position="13"/>
    </location>
    <ligand>
        <name>substrate</name>
    </ligand>
</feature>
<dbReference type="Gene3D" id="3.40.50.300">
    <property type="entry name" value="P-loop containing nucleotide triphosphate hydrolases"/>
    <property type="match status" value="1"/>
</dbReference>
<accession>A0AAT9G764</accession>
<comment type="catalytic activity">
    <reaction evidence="9 10 11">
        <text>adenosine(37) in tRNA + dimethylallyl diphosphate = N(6)-dimethylallyladenosine(37) in tRNA + diphosphate</text>
        <dbReference type="Rhea" id="RHEA:26482"/>
        <dbReference type="Rhea" id="RHEA-COMP:10162"/>
        <dbReference type="Rhea" id="RHEA-COMP:10375"/>
        <dbReference type="ChEBI" id="CHEBI:33019"/>
        <dbReference type="ChEBI" id="CHEBI:57623"/>
        <dbReference type="ChEBI" id="CHEBI:74411"/>
        <dbReference type="ChEBI" id="CHEBI:74415"/>
        <dbReference type="EC" id="2.5.1.75"/>
    </reaction>
</comment>
<dbReference type="InterPro" id="IPR027417">
    <property type="entry name" value="P-loop_NTPase"/>
</dbReference>
<dbReference type="InterPro" id="IPR018022">
    <property type="entry name" value="IPT"/>
</dbReference>
<dbReference type="GO" id="GO:0005524">
    <property type="term" value="F:ATP binding"/>
    <property type="evidence" value="ECO:0007669"/>
    <property type="project" value="UniProtKB-UniRule"/>
</dbReference>
<proteinExistence type="inferred from homology"/>
<dbReference type="NCBIfam" id="TIGR00174">
    <property type="entry name" value="miaA"/>
    <property type="match status" value="1"/>
</dbReference>
<evidence type="ECO:0000256" key="2">
    <source>
        <dbReference type="ARBA" id="ARBA00003213"/>
    </source>
</evidence>
<dbReference type="Gene3D" id="1.10.20.140">
    <property type="match status" value="1"/>
</dbReference>
<dbReference type="InterPro" id="IPR039657">
    <property type="entry name" value="Dimethylallyltransferase"/>
</dbReference>
<dbReference type="EMBL" id="AP029170">
    <property type="protein sequence ID" value="BFD45662.1"/>
    <property type="molecule type" value="Genomic_DNA"/>
</dbReference>
<evidence type="ECO:0000256" key="7">
    <source>
        <dbReference type="ARBA" id="ARBA00022840"/>
    </source>
</evidence>
<reference evidence="14" key="1">
    <citation type="submission" date="2024-01" db="EMBL/GenBank/DDBJ databases">
        <title>Sequencing the genomes of a sandfly, Sergentomyia squamirostris, and its two endosymbionts.</title>
        <authorList>
            <person name="Itokawa K."/>
            <person name="Sanjoba C."/>
        </authorList>
    </citation>
    <scope>NUCLEOTIDE SEQUENCE</scope>
    <source>
        <strain evidence="14">RiSSQ</strain>
    </source>
</reference>